<keyword evidence="1" id="KW-1133">Transmembrane helix</keyword>
<evidence type="ECO:0000256" key="1">
    <source>
        <dbReference type="SAM" id="Phobius"/>
    </source>
</evidence>
<comment type="caution">
    <text evidence="2">The sequence shown here is derived from an EMBL/GenBank/DDBJ whole genome shotgun (WGS) entry which is preliminary data.</text>
</comment>
<keyword evidence="1" id="KW-0472">Membrane</keyword>
<evidence type="ECO:0000313" key="3">
    <source>
        <dbReference type="Proteomes" id="UP000186817"/>
    </source>
</evidence>
<dbReference type="EMBL" id="LSRX01000628">
    <property type="protein sequence ID" value="OLP92286.1"/>
    <property type="molecule type" value="Genomic_DNA"/>
</dbReference>
<gene>
    <name evidence="2" type="ORF">AK812_SmicGene25921</name>
</gene>
<keyword evidence="1" id="KW-0812">Transmembrane</keyword>
<sequence length="66" mass="6977">MLRLGPWFAGGGVGRELLVEVSEYAMVVVVVVVVVVVLVVVLVVVWWWCGGGAGGEGVQQNRGVKL</sequence>
<proteinExistence type="predicted"/>
<reference evidence="2 3" key="1">
    <citation type="submission" date="2016-02" db="EMBL/GenBank/DDBJ databases">
        <title>Genome analysis of coral dinoflagellate symbionts highlights evolutionary adaptations to a symbiotic lifestyle.</title>
        <authorList>
            <person name="Aranda M."/>
            <person name="Li Y."/>
            <person name="Liew Y.J."/>
            <person name="Baumgarten S."/>
            <person name="Simakov O."/>
            <person name="Wilson M."/>
            <person name="Piel J."/>
            <person name="Ashoor H."/>
            <person name="Bougouffa S."/>
            <person name="Bajic V.B."/>
            <person name="Ryu T."/>
            <person name="Ravasi T."/>
            <person name="Bayer T."/>
            <person name="Micklem G."/>
            <person name="Kim H."/>
            <person name="Bhak J."/>
            <person name="Lajeunesse T.C."/>
            <person name="Voolstra C.R."/>
        </authorList>
    </citation>
    <scope>NUCLEOTIDE SEQUENCE [LARGE SCALE GENOMIC DNA]</scope>
    <source>
        <strain evidence="2 3">CCMP2467</strain>
    </source>
</reference>
<evidence type="ECO:0000313" key="2">
    <source>
        <dbReference type="EMBL" id="OLP92286.1"/>
    </source>
</evidence>
<name>A0A1Q9DAR7_SYMMI</name>
<feature type="transmembrane region" description="Helical" evidence="1">
    <location>
        <begin position="24"/>
        <end position="49"/>
    </location>
</feature>
<protein>
    <recommendedName>
        <fullName evidence="4">Transmembrane protein</fullName>
    </recommendedName>
</protein>
<dbReference type="AlphaFoldDB" id="A0A1Q9DAR7"/>
<accession>A0A1Q9DAR7</accession>
<organism evidence="2 3">
    <name type="scientific">Symbiodinium microadriaticum</name>
    <name type="common">Dinoflagellate</name>
    <name type="synonym">Zooxanthella microadriatica</name>
    <dbReference type="NCBI Taxonomy" id="2951"/>
    <lineage>
        <taxon>Eukaryota</taxon>
        <taxon>Sar</taxon>
        <taxon>Alveolata</taxon>
        <taxon>Dinophyceae</taxon>
        <taxon>Suessiales</taxon>
        <taxon>Symbiodiniaceae</taxon>
        <taxon>Symbiodinium</taxon>
    </lineage>
</organism>
<evidence type="ECO:0008006" key="4">
    <source>
        <dbReference type="Google" id="ProtNLM"/>
    </source>
</evidence>
<dbReference type="Proteomes" id="UP000186817">
    <property type="component" value="Unassembled WGS sequence"/>
</dbReference>
<keyword evidence="3" id="KW-1185">Reference proteome</keyword>